<evidence type="ECO:0000256" key="2">
    <source>
        <dbReference type="SAM" id="Phobius"/>
    </source>
</evidence>
<sequence length="287" mass="31314">MEDQQNPRDDASPTTLSQHRKKPRSYIDFSGKFYKTIPPGMEPAETVPGYTSVHTSESGEVQVDEQQQLTFIRRAPSDTTHVTDGSAWSTIEEIFMIILPPDSTTTSEPTESTAVPSISLLPHSPWWTQIDGTTQTSESTASSSSIRSSQSTTLSQNTESPDATTISTPSHNDPSSSSSDTTSSIWSDTSSAEWSWPTESSSPEPSTSNAEWAGVVVGAVFAFMIIILILISLVARSRGKAPSRDNQNNINIRLDNGPFDHRHGPYDRPLAETDPGCVPQGWDDIRQ</sequence>
<name>A0A8J2NL52_FUSEQ</name>
<feature type="compositionally biased region" description="Basic and acidic residues" evidence="1">
    <location>
        <begin position="1"/>
        <end position="11"/>
    </location>
</feature>
<reference evidence="3" key="1">
    <citation type="submission" date="2021-05" db="EMBL/GenBank/DDBJ databases">
        <authorList>
            <person name="Khan N."/>
        </authorList>
    </citation>
    <scope>NUCLEOTIDE SEQUENCE</scope>
</reference>
<keyword evidence="2" id="KW-0472">Membrane</keyword>
<feature type="compositionally biased region" description="Polar residues" evidence="1">
    <location>
        <begin position="157"/>
        <end position="166"/>
    </location>
</feature>
<feature type="region of interest" description="Disordered" evidence="1">
    <location>
        <begin position="1"/>
        <end position="23"/>
    </location>
</feature>
<evidence type="ECO:0000313" key="3">
    <source>
        <dbReference type="EMBL" id="CAG7562100.1"/>
    </source>
</evidence>
<proteinExistence type="predicted"/>
<gene>
    <name evidence="3" type="ORF">FEQUK3_LOCUS7799</name>
</gene>
<organism evidence="3 4">
    <name type="scientific">Fusarium equiseti</name>
    <name type="common">Fusarium scirpi</name>
    <dbReference type="NCBI Taxonomy" id="61235"/>
    <lineage>
        <taxon>Eukaryota</taxon>
        <taxon>Fungi</taxon>
        <taxon>Dikarya</taxon>
        <taxon>Ascomycota</taxon>
        <taxon>Pezizomycotina</taxon>
        <taxon>Sordariomycetes</taxon>
        <taxon>Hypocreomycetidae</taxon>
        <taxon>Hypocreales</taxon>
        <taxon>Nectriaceae</taxon>
        <taxon>Fusarium</taxon>
        <taxon>Fusarium incarnatum-equiseti species complex</taxon>
    </lineage>
</organism>
<evidence type="ECO:0000313" key="4">
    <source>
        <dbReference type="Proteomes" id="UP000693738"/>
    </source>
</evidence>
<comment type="caution">
    <text evidence="3">The sequence shown here is derived from an EMBL/GenBank/DDBJ whole genome shotgun (WGS) entry which is preliminary data.</text>
</comment>
<feature type="transmembrane region" description="Helical" evidence="2">
    <location>
        <begin position="212"/>
        <end position="235"/>
    </location>
</feature>
<feature type="region of interest" description="Disordered" evidence="1">
    <location>
        <begin position="125"/>
        <end position="209"/>
    </location>
</feature>
<dbReference type="Proteomes" id="UP000693738">
    <property type="component" value="Unassembled WGS sequence"/>
</dbReference>
<dbReference type="EMBL" id="CAJSTJ010000146">
    <property type="protein sequence ID" value="CAG7562100.1"/>
    <property type="molecule type" value="Genomic_DNA"/>
</dbReference>
<feature type="compositionally biased region" description="Low complexity" evidence="1">
    <location>
        <begin position="167"/>
        <end position="209"/>
    </location>
</feature>
<evidence type="ECO:0000256" key="1">
    <source>
        <dbReference type="SAM" id="MobiDB-lite"/>
    </source>
</evidence>
<protein>
    <submittedName>
        <fullName evidence="3">Uncharacterized protein</fullName>
    </submittedName>
</protein>
<dbReference type="AlphaFoldDB" id="A0A8J2NL52"/>
<accession>A0A8J2NL52</accession>
<keyword evidence="2" id="KW-0812">Transmembrane</keyword>
<feature type="compositionally biased region" description="Low complexity" evidence="1">
    <location>
        <begin position="133"/>
        <end position="156"/>
    </location>
</feature>
<feature type="region of interest" description="Disordered" evidence="1">
    <location>
        <begin position="267"/>
        <end position="287"/>
    </location>
</feature>
<keyword evidence="2" id="KW-1133">Transmembrane helix</keyword>